<dbReference type="InterPro" id="IPR001878">
    <property type="entry name" value="Znf_CCHC"/>
</dbReference>
<dbReference type="EMBL" id="JBBCAQ010000028">
    <property type="protein sequence ID" value="KAK7585908.1"/>
    <property type="molecule type" value="Genomic_DNA"/>
</dbReference>
<name>A0AAN9TUX1_9HEMI</name>
<dbReference type="Proteomes" id="UP001367676">
    <property type="component" value="Unassembled WGS sequence"/>
</dbReference>
<dbReference type="PROSITE" id="PS50158">
    <property type="entry name" value="ZF_CCHC"/>
    <property type="match status" value="1"/>
</dbReference>
<evidence type="ECO:0000313" key="4">
    <source>
        <dbReference type="Proteomes" id="UP001367676"/>
    </source>
</evidence>
<evidence type="ECO:0000259" key="2">
    <source>
        <dbReference type="PROSITE" id="PS50158"/>
    </source>
</evidence>
<reference evidence="3 4" key="1">
    <citation type="submission" date="2024-03" db="EMBL/GenBank/DDBJ databases">
        <title>Adaptation during the transition from Ophiocordyceps entomopathogen to insect associate is accompanied by gene loss and intensified selection.</title>
        <authorList>
            <person name="Ward C.M."/>
            <person name="Onetto C.A."/>
            <person name="Borneman A.R."/>
        </authorList>
    </citation>
    <scope>NUCLEOTIDE SEQUENCE [LARGE SCALE GENOMIC DNA]</scope>
    <source>
        <strain evidence="3">AWRI1</strain>
        <tissue evidence="3">Single Adult Female</tissue>
    </source>
</reference>
<evidence type="ECO:0000313" key="3">
    <source>
        <dbReference type="EMBL" id="KAK7585908.1"/>
    </source>
</evidence>
<organism evidence="3 4">
    <name type="scientific">Parthenolecanium corni</name>
    <dbReference type="NCBI Taxonomy" id="536013"/>
    <lineage>
        <taxon>Eukaryota</taxon>
        <taxon>Metazoa</taxon>
        <taxon>Ecdysozoa</taxon>
        <taxon>Arthropoda</taxon>
        <taxon>Hexapoda</taxon>
        <taxon>Insecta</taxon>
        <taxon>Pterygota</taxon>
        <taxon>Neoptera</taxon>
        <taxon>Paraneoptera</taxon>
        <taxon>Hemiptera</taxon>
        <taxon>Sternorrhyncha</taxon>
        <taxon>Coccoidea</taxon>
        <taxon>Coccidae</taxon>
        <taxon>Parthenolecanium</taxon>
    </lineage>
</organism>
<sequence length="309" mass="35194">MCKKAHQPFIIRAIQDGIIGDASVAIEGNNFETYTELEAHLLNTFEGEEPFDIRLAEFIKCRKQYNETVADFDTRQTKAYYKLLESAKKNPQFTGSHPFEHFASELFEILFIGNGNLNYANSLRSSLKNEKCNRSTLVSIAKQEEIQDKGAKASNFFQNNGNTETDDANLHEDPRKIREKDKPWCSYHKLNTHNTSDCNHPNCPKCTKCGKKGHDTKFCDPRHIRKANAAPTLESQSGRQLSRSCRWCNTEGHWDSDCPTVKNALAMNNNSNLEVYKYETSIKMVKIRACQVSLVCDNPDVYIQLDSPP</sequence>
<proteinExistence type="predicted"/>
<accession>A0AAN9TUX1</accession>
<dbReference type="SUPFAM" id="SSF57756">
    <property type="entry name" value="Retrovirus zinc finger-like domains"/>
    <property type="match status" value="1"/>
</dbReference>
<dbReference type="InterPro" id="IPR036875">
    <property type="entry name" value="Znf_CCHC_sf"/>
</dbReference>
<feature type="domain" description="CCHC-type" evidence="2">
    <location>
        <begin position="205"/>
        <end position="219"/>
    </location>
</feature>
<evidence type="ECO:0000256" key="1">
    <source>
        <dbReference type="PROSITE-ProRule" id="PRU00047"/>
    </source>
</evidence>
<dbReference type="GO" id="GO:0008270">
    <property type="term" value="F:zinc ion binding"/>
    <property type="evidence" value="ECO:0007669"/>
    <property type="project" value="UniProtKB-KW"/>
</dbReference>
<keyword evidence="1" id="KW-0862">Zinc</keyword>
<keyword evidence="1" id="KW-0479">Metal-binding</keyword>
<keyword evidence="1" id="KW-0863">Zinc-finger</keyword>
<dbReference type="Gene3D" id="4.10.60.10">
    <property type="entry name" value="Zinc finger, CCHC-type"/>
    <property type="match status" value="1"/>
</dbReference>
<gene>
    <name evidence="3" type="ORF">V9T40_000087</name>
</gene>
<dbReference type="GO" id="GO:0003676">
    <property type="term" value="F:nucleic acid binding"/>
    <property type="evidence" value="ECO:0007669"/>
    <property type="project" value="InterPro"/>
</dbReference>
<dbReference type="AlphaFoldDB" id="A0AAN9TUX1"/>
<protein>
    <recommendedName>
        <fullName evidence="2">CCHC-type domain-containing protein</fullName>
    </recommendedName>
</protein>
<keyword evidence="4" id="KW-1185">Reference proteome</keyword>
<comment type="caution">
    <text evidence="3">The sequence shown here is derived from an EMBL/GenBank/DDBJ whole genome shotgun (WGS) entry which is preliminary data.</text>
</comment>